<keyword evidence="9" id="KW-1015">Disulfide bond</keyword>
<dbReference type="RefSeq" id="WP_064024649.1">
    <property type="nucleotide sequence ID" value="NZ_LUUJ01000052.1"/>
</dbReference>
<name>A0A177PI60_9GAMM</name>
<proteinExistence type="inferred from homology"/>
<keyword evidence="5" id="KW-0560">Oxidoreductase</keyword>
<evidence type="ECO:0000256" key="5">
    <source>
        <dbReference type="ARBA" id="ARBA00023002"/>
    </source>
</evidence>
<evidence type="ECO:0000256" key="1">
    <source>
        <dbReference type="ARBA" id="ARBA00008156"/>
    </source>
</evidence>
<feature type="binding site" evidence="7">
    <location>
        <position position="265"/>
    </location>
    <ligand>
        <name>pyrroloquinoline quinone</name>
        <dbReference type="ChEBI" id="CHEBI:58442"/>
    </ligand>
</feature>
<evidence type="ECO:0000256" key="7">
    <source>
        <dbReference type="PIRSR" id="PIRSR617512-2"/>
    </source>
</evidence>
<dbReference type="InterPro" id="IPR018391">
    <property type="entry name" value="PQQ_b-propeller_rpt"/>
</dbReference>
<dbReference type="GO" id="GO:0005509">
    <property type="term" value="F:calcium ion binding"/>
    <property type="evidence" value="ECO:0007669"/>
    <property type="project" value="InterPro"/>
</dbReference>
<comment type="caution">
    <text evidence="12">The sequence shown here is derived from an EMBL/GenBank/DDBJ whole genome shotgun (WGS) entry which is preliminary data.</text>
</comment>
<dbReference type="PROSITE" id="PS00364">
    <property type="entry name" value="BACTERIAL_PQQ_2"/>
    <property type="match status" value="1"/>
</dbReference>
<dbReference type="GO" id="GO:0030288">
    <property type="term" value="C:outer membrane-bounded periplasmic space"/>
    <property type="evidence" value="ECO:0007669"/>
    <property type="project" value="InterPro"/>
</dbReference>
<comment type="cofactor">
    <cofactor evidence="7">
        <name>pyrroloquinoline quinone</name>
        <dbReference type="ChEBI" id="CHEBI:58442"/>
    </cofactor>
    <text evidence="7">Binds 1 PQQ group per subunit.</text>
</comment>
<accession>A0A177PI60</accession>
<evidence type="ECO:0000313" key="14">
    <source>
        <dbReference type="Proteomes" id="UP000077734"/>
    </source>
</evidence>
<comment type="similarity">
    <text evidence="1">Belongs to the bacterial PQQ dehydrogenase family.</text>
</comment>
<comment type="cofactor">
    <cofactor evidence="8">
        <name>Ca(2+)</name>
        <dbReference type="ChEBI" id="CHEBI:29108"/>
    </cofactor>
    <text evidence="8">Binds 1 Ca(2+) ion per subunit.</text>
</comment>
<evidence type="ECO:0000259" key="11">
    <source>
        <dbReference type="Pfam" id="PF01011"/>
    </source>
</evidence>
<organism evidence="12 15">
    <name type="scientific">Methylomonas koyamae</name>
    <dbReference type="NCBI Taxonomy" id="702114"/>
    <lineage>
        <taxon>Bacteria</taxon>
        <taxon>Pseudomonadati</taxon>
        <taxon>Pseudomonadota</taxon>
        <taxon>Gammaproteobacteria</taxon>
        <taxon>Methylococcales</taxon>
        <taxon>Methylococcaceae</taxon>
        <taxon>Methylomonas</taxon>
    </lineage>
</organism>
<dbReference type="OrthoDB" id="9794322at2"/>
<dbReference type="InterPro" id="IPR001479">
    <property type="entry name" value="Quinoprotein_DH_CS"/>
</dbReference>
<dbReference type="InterPro" id="IPR002372">
    <property type="entry name" value="PQQ_rpt_dom"/>
</dbReference>
<dbReference type="SMART" id="SM00564">
    <property type="entry name" value="PQQ"/>
    <property type="match status" value="6"/>
</dbReference>
<dbReference type="GO" id="GO:0016020">
    <property type="term" value="C:membrane"/>
    <property type="evidence" value="ECO:0007669"/>
    <property type="project" value="InterPro"/>
</dbReference>
<feature type="binding site" evidence="8">
    <location>
        <position position="197"/>
    </location>
    <ligand>
        <name>Ca(2+)</name>
        <dbReference type="ChEBI" id="CHEBI:29108"/>
    </ligand>
</feature>
<dbReference type="EMBL" id="LUUJ01000052">
    <property type="protein sequence ID" value="OAI19112.1"/>
    <property type="molecule type" value="Genomic_DNA"/>
</dbReference>
<dbReference type="SUPFAM" id="SSF50998">
    <property type="entry name" value="Quinoprotein alcohol dehydrogenase-like"/>
    <property type="match status" value="1"/>
</dbReference>
<keyword evidence="14" id="KW-1185">Reference proteome</keyword>
<feature type="binding site" evidence="7">
    <location>
        <position position="179"/>
    </location>
    <ligand>
        <name>pyrroloquinoline quinone</name>
        <dbReference type="ChEBI" id="CHEBI:58442"/>
    </ligand>
</feature>
<dbReference type="GO" id="GO:0020037">
    <property type="term" value="F:heme binding"/>
    <property type="evidence" value="ECO:0007669"/>
    <property type="project" value="UniProtKB-ARBA"/>
</dbReference>
<dbReference type="InterPro" id="IPR017512">
    <property type="entry name" value="PQQ_MeOH/EtOH_DH"/>
</dbReference>
<dbReference type="Proteomes" id="UP000077734">
    <property type="component" value="Unassembled WGS sequence"/>
</dbReference>
<evidence type="ECO:0000256" key="10">
    <source>
        <dbReference type="SAM" id="SignalP"/>
    </source>
</evidence>
<dbReference type="Gene3D" id="2.140.10.10">
    <property type="entry name" value="Quinoprotein alcohol dehydrogenase-like superfamily"/>
    <property type="match status" value="1"/>
</dbReference>
<feature type="signal peptide" evidence="10">
    <location>
        <begin position="1"/>
        <end position="26"/>
    </location>
</feature>
<protein>
    <submittedName>
        <fullName evidence="12">Methanol dehydrogenase</fullName>
    </submittedName>
</protein>
<evidence type="ECO:0000256" key="2">
    <source>
        <dbReference type="ARBA" id="ARBA00022723"/>
    </source>
</evidence>
<evidence type="ECO:0000256" key="4">
    <source>
        <dbReference type="ARBA" id="ARBA00022891"/>
    </source>
</evidence>
<feature type="binding site" evidence="7">
    <location>
        <position position="81"/>
    </location>
    <ligand>
        <name>pyrroloquinoline quinone</name>
        <dbReference type="ChEBI" id="CHEBI:58442"/>
    </ligand>
</feature>
<keyword evidence="2 8" id="KW-0479">Metal-binding</keyword>
<reference evidence="12 15" key="1">
    <citation type="submission" date="2016-03" db="EMBL/GenBank/DDBJ databases">
        <authorList>
            <person name="Ploux O."/>
        </authorList>
    </citation>
    <scope>NUCLEOTIDE SEQUENCE [LARGE SCALE GENOMIC DNA]</scope>
    <source>
        <strain evidence="12 15">R-45378</strain>
    </source>
</reference>
<dbReference type="NCBIfam" id="TIGR03075">
    <property type="entry name" value="PQQ_enz_alc_DH"/>
    <property type="match status" value="1"/>
</dbReference>
<dbReference type="Pfam" id="PF01011">
    <property type="entry name" value="PQQ"/>
    <property type="match status" value="2"/>
</dbReference>
<feature type="binding site" evidence="8">
    <location>
        <position position="285"/>
    </location>
    <ligand>
        <name>Ca(2+)</name>
        <dbReference type="ChEBI" id="CHEBI:29108"/>
    </ligand>
</feature>
<dbReference type="EMBL" id="LUUL01000034">
    <property type="protein sequence ID" value="OAI29494.1"/>
    <property type="molecule type" value="Genomic_DNA"/>
</dbReference>
<dbReference type="CDD" id="cd10278">
    <property type="entry name" value="PQQ_MDH"/>
    <property type="match status" value="1"/>
</dbReference>
<dbReference type="InterPro" id="IPR011047">
    <property type="entry name" value="Quinoprotein_ADH-like_sf"/>
</dbReference>
<evidence type="ECO:0000313" key="12">
    <source>
        <dbReference type="EMBL" id="OAI19112.1"/>
    </source>
</evidence>
<dbReference type="FunFam" id="2.140.10.10:FF:000003">
    <property type="entry name" value="Methanol dehydrogenase, large subunit"/>
    <property type="match status" value="1"/>
</dbReference>
<feature type="active site" description="Proton acceptor" evidence="6">
    <location>
        <position position="327"/>
    </location>
</feature>
<evidence type="ECO:0000313" key="15">
    <source>
        <dbReference type="Proteomes" id="UP000077857"/>
    </source>
</evidence>
<evidence type="ECO:0000256" key="8">
    <source>
        <dbReference type="PIRSR" id="PIRSR617512-3"/>
    </source>
</evidence>
<dbReference type="AlphaFoldDB" id="A0A177PI60"/>
<feature type="chain" id="PRO_5044550102" evidence="10">
    <location>
        <begin position="27"/>
        <end position="617"/>
    </location>
</feature>
<feature type="domain" description="Pyrrolo-quinoline quinone repeat" evidence="11">
    <location>
        <begin position="40"/>
        <end position="370"/>
    </location>
</feature>
<evidence type="ECO:0000256" key="6">
    <source>
        <dbReference type="PIRSR" id="PIRSR617512-1"/>
    </source>
</evidence>
<feature type="binding site" evidence="8">
    <location>
        <position position="327"/>
    </location>
    <ligand>
        <name>Ca(2+)</name>
        <dbReference type="ChEBI" id="CHEBI:29108"/>
    </ligand>
</feature>
<feature type="binding site" evidence="7">
    <location>
        <position position="135"/>
    </location>
    <ligand>
        <name>pyrroloquinoline quinone</name>
        <dbReference type="ChEBI" id="CHEBI:58442"/>
    </ligand>
</feature>
<gene>
    <name evidence="13" type="ORF">A1356_03950</name>
    <name evidence="12" type="ORF">A1507_00160</name>
</gene>
<dbReference type="PANTHER" id="PTHR32303">
    <property type="entry name" value="QUINOPROTEIN ALCOHOL DEHYDROGENASE (CYTOCHROME C)"/>
    <property type="match status" value="1"/>
</dbReference>
<keyword evidence="8" id="KW-0106">Calcium</keyword>
<keyword evidence="4 7" id="KW-0634">PQQ</keyword>
<evidence type="ECO:0000256" key="3">
    <source>
        <dbReference type="ARBA" id="ARBA00022729"/>
    </source>
</evidence>
<reference evidence="13 14" key="2">
    <citation type="submission" date="2016-03" db="EMBL/GenBank/DDBJ databases">
        <authorList>
            <person name="Heylen K."/>
            <person name="De Vos P."/>
            <person name="Vekeman B."/>
        </authorList>
    </citation>
    <scope>NUCLEOTIDE SEQUENCE [LARGE SCALE GENOMIC DNA]</scope>
    <source>
        <strain evidence="13 14">R-49807</strain>
    </source>
</reference>
<sequence>MKKPVYNWLLASAVATILAAPTVSTANEDVEKLTQNPANWATWGGDYAGTRYSKLSQINTQNVKNLQPAWSFSTGVLRGHEGGPLVVNGVMFIHTPFPNTVYAIDQTTKAVIWEFTPTMDADVTIPVMCCDTVNRGLAYGDGKIFLQQSDTVLTALDAKTGKRVWSVQNGDPKLGMTNTNAPLVVKDKVLTGISGGEFGVRGFLAAYDIKTGQLAWKGYSMGPDKDTLIKPGKSTTWQDGKVTPLGPESSLATWKGDQWKIGGGTTWGWYSYDPKLNLVYYGSGNPSTWNPTQRPGDNKWSMSLWARDADTGEVKWVYQMTPHDEWDYDGINETVLVDQEVKGKMHKTIVHFDRNGVGYTLDRETGELLVAEKFDKSVNWLTHVDMKTGRPQVVPEFSTEHNGEDVNTVGTCPAALGAKNMAPVSYSPQTGLFYISGNHLCMEYEPFEVSYTAGQPYVGATLSMMPAGADVLTGKKDDSTNLGQFTAFDAKTGKIVWSNKEQFSVWSGSVATAGGVVFYGTLEGYLKAVDAKTGKELYKFKTPSGIIGNVNTWEFNGKQYVGVLSGIGGWAGIGIAAGLDDGSSSTNSEGLGAVGAYRSLGSYTKLGGTLTVFALPN</sequence>
<feature type="domain" description="Pyrrolo-quinoline quinone repeat" evidence="11">
    <location>
        <begin position="507"/>
        <end position="561"/>
    </location>
</feature>
<evidence type="ECO:0000256" key="9">
    <source>
        <dbReference type="PIRSR" id="PIRSR617512-4"/>
    </source>
</evidence>
<dbReference type="Proteomes" id="UP000077857">
    <property type="component" value="Unassembled WGS sequence"/>
</dbReference>
<keyword evidence="3 10" id="KW-0732">Signal</keyword>
<feature type="disulfide bond" evidence="9">
    <location>
        <begin position="129"/>
        <end position="130"/>
    </location>
</feature>
<evidence type="ECO:0000313" key="13">
    <source>
        <dbReference type="EMBL" id="OAI29494.1"/>
    </source>
</evidence>
<dbReference type="GO" id="GO:0070968">
    <property type="term" value="F:pyrroloquinoline quinone binding"/>
    <property type="evidence" value="ECO:0007669"/>
    <property type="project" value="UniProtKB-ARBA"/>
</dbReference>
<dbReference type="GO" id="GO:0016614">
    <property type="term" value="F:oxidoreductase activity, acting on CH-OH group of donors"/>
    <property type="evidence" value="ECO:0007669"/>
    <property type="project" value="InterPro"/>
</dbReference>
<dbReference type="PANTHER" id="PTHR32303:SF4">
    <property type="entry name" value="QUINOPROTEIN GLUCOSE DEHYDROGENASE"/>
    <property type="match status" value="1"/>
</dbReference>